<dbReference type="Pfam" id="PF01243">
    <property type="entry name" value="PNPOx_N"/>
    <property type="match status" value="1"/>
</dbReference>
<proteinExistence type="predicted"/>
<dbReference type="SUPFAM" id="SSF50475">
    <property type="entry name" value="FMN-binding split barrel"/>
    <property type="match status" value="1"/>
</dbReference>
<dbReference type="RefSeq" id="WP_344155026.1">
    <property type="nucleotide sequence ID" value="NZ_BAAANF010000016.1"/>
</dbReference>
<evidence type="ECO:0000313" key="2">
    <source>
        <dbReference type="EMBL" id="GAA1693853.1"/>
    </source>
</evidence>
<gene>
    <name evidence="2" type="ORF">GCM10009745_44260</name>
</gene>
<accession>A0ABN2HUT6</accession>
<organism evidence="2 3">
    <name type="scientific">Kribbella yunnanensis</name>
    <dbReference type="NCBI Taxonomy" id="190194"/>
    <lineage>
        <taxon>Bacteria</taxon>
        <taxon>Bacillati</taxon>
        <taxon>Actinomycetota</taxon>
        <taxon>Actinomycetes</taxon>
        <taxon>Propionibacteriales</taxon>
        <taxon>Kribbellaceae</taxon>
        <taxon>Kribbella</taxon>
    </lineage>
</organism>
<dbReference type="InterPro" id="IPR012349">
    <property type="entry name" value="Split_barrel_FMN-bd"/>
</dbReference>
<name>A0ABN2HUT6_9ACTN</name>
<comment type="caution">
    <text evidence="2">The sequence shown here is derived from an EMBL/GenBank/DDBJ whole genome shotgun (WGS) entry which is preliminary data.</text>
</comment>
<reference evidence="2 3" key="1">
    <citation type="journal article" date="2019" name="Int. J. Syst. Evol. Microbiol.">
        <title>The Global Catalogue of Microorganisms (GCM) 10K type strain sequencing project: providing services to taxonomists for standard genome sequencing and annotation.</title>
        <authorList>
            <consortium name="The Broad Institute Genomics Platform"/>
            <consortium name="The Broad Institute Genome Sequencing Center for Infectious Disease"/>
            <person name="Wu L."/>
            <person name="Ma J."/>
        </authorList>
    </citation>
    <scope>NUCLEOTIDE SEQUENCE [LARGE SCALE GENOMIC DNA]</scope>
    <source>
        <strain evidence="2 3">JCM 14307</strain>
    </source>
</reference>
<dbReference type="Gene3D" id="2.30.110.10">
    <property type="entry name" value="Electron Transport, Fmn-binding Protein, Chain A"/>
    <property type="match status" value="1"/>
</dbReference>
<feature type="domain" description="Pyridoxamine 5'-phosphate oxidase N-terminal" evidence="1">
    <location>
        <begin position="5"/>
        <end position="131"/>
    </location>
</feature>
<evidence type="ECO:0000313" key="3">
    <source>
        <dbReference type="Proteomes" id="UP001500280"/>
    </source>
</evidence>
<protein>
    <recommendedName>
        <fullName evidence="1">Pyridoxamine 5'-phosphate oxidase N-terminal domain-containing protein</fullName>
    </recommendedName>
</protein>
<sequence>MTPQETAHRVIAANNYLTLATADGDGHPWASPVFYTPDGDDFYWVSRPTSTHSRNLAERPEVAIVIYNSQVPLGAAEAVYLTAHAEQVGAQDLSRCAQLYSSRLPEQTVFEPEQLQDPADFRLYRARAVEASVLLNDGGPDLRVPISLRADS</sequence>
<dbReference type="InterPro" id="IPR011576">
    <property type="entry name" value="Pyridox_Oxase_N"/>
</dbReference>
<dbReference type="Proteomes" id="UP001500280">
    <property type="component" value="Unassembled WGS sequence"/>
</dbReference>
<keyword evidence="3" id="KW-1185">Reference proteome</keyword>
<evidence type="ECO:0000259" key="1">
    <source>
        <dbReference type="Pfam" id="PF01243"/>
    </source>
</evidence>
<dbReference type="EMBL" id="BAAANF010000016">
    <property type="protein sequence ID" value="GAA1693853.1"/>
    <property type="molecule type" value="Genomic_DNA"/>
</dbReference>